<name>A0A7S6ZRY5_9GAMM</name>
<dbReference type="AlphaFoldDB" id="A0A7S6ZRY5"/>
<dbReference type="KEGG" id="lcic:INQ41_10850"/>
<sequence length="496" mass="53326">MRAAADLRDRGARRWGSLALGALLAATLLWWHKPISEAIWPDTRIQQLQSDAARALQAGELSRSDGRGARELYEAALALDPDRGDTSDGLLQVGEAALARANAQIDAGRLDDARASLQLARELAMPRAAIDEIAARLERTRDSAVDVERLVRRADGARAAGRLDGNDDAALPLYQKALALRPNDVGALEGREDALSDLLQRASQAGEAGDLLAAATMVERASELDPGHIDLPRVVSLLAGRVDQRLQKADADLRRERLERALEGYDMVAAIQPGNEAAARGRLRVANAHAALSQRHAADFRIREAQQELGAAAAIAPDAPAVIEANEHLAQTRLLQARLESGLPPAQRKKRVRELLEAAAAAEARGDLLSPPGDSAYDKLRTARAIAADDPDVIAMTRRLRPAARACFVTALRRNQLATAGGCLDAYAVLEGEENSVQASRRQLALRWIAVGDERVGAGDLQMARRALGMARSLDPSAEGLEAFSRRLERASLPPR</sequence>
<dbReference type="InterPro" id="IPR011990">
    <property type="entry name" value="TPR-like_helical_dom_sf"/>
</dbReference>
<dbReference type="Proteomes" id="UP000594059">
    <property type="component" value="Chromosome"/>
</dbReference>
<dbReference type="RefSeq" id="WP_193984393.1">
    <property type="nucleotide sequence ID" value="NZ_CP063656.1"/>
</dbReference>
<evidence type="ECO:0000313" key="1">
    <source>
        <dbReference type="EMBL" id="QOW19129.1"/>
    </source>
</evidence>
<proteinExistence type="predicted"/>
<gene>
    <name evidence="1" type="ORF">INQ41_10850</name>
</gene>
<reference evidence="1 2" key="1">
    <citation type="submission" date="2020-10" db="EMBL/GenBank/DDBJ databases">
        <title>complete genome sequencing of Lysobacter sp. H21R20.</title>
        <authorList>
            <person name="Bae J.-W."/>
            <person name="Lee S.-Y."/>
        </authorList>
    </citation>
    <scope>NUCLEOTIDE SEQUENCE [LARGE SCALE GENOMIC DNA]</scope>
    <source>
        <strain evidence="1 2">H21R20</strain>
    </source>
</reference>
<protein>
    <recommendedName>
        <fullName evidence="3">Tetratricopeptide repeat protein</fullName>
    </recommendedName>
</protein>
<organism evidence="1 2">
    <name type="scientific">Novilysobacter ciconiae</name>
    <dbReference type="NCBI Taxonomy" id="2781022"/>
    <lineage>
        <taxon>Bacteria</taxon>
        <taxon>Pseudomonadati</taxon>
        <taxon>Pseudomonadota</taxon>
        <taxon>Gammaproteobacteria</taxon>
        <taxon>Lysobacterales</taxon>
        <taxon>Lysobacteraceae</taxon>
        <taxon>Novilysobacter</taxon>
    </lineage>
</organism>
<dbReference type="SUPFAM" id="SSF48452">
    <property type="entry name" value="TPR-like"/>
    <property type="match status" value="1"/>
</dbReference>
<evidence type="ECO:0008006" key="3">
    <source>
        <dbReference type="Google" id="ProtNLM"/>
    </source>
</evidence>
<accession>A0A7S6ZRY5</accession>
<evidence type="ECO:0000313" key="2">
    <source>
        <dbReference type="Proteomes" id="UP000594059"/>
    </source>
</evidence>
<dbReference type="Gene3D" id="1.25.40.10">
    <property type="entry name" value="Tetratricopeptide repeat domain"/>
    <property type="match status" value="2"/>
</dbReference>
<dbReference type="EMBL" id="CP063656">
    <property type="protein sequence ID" value="QOW19129.1"/>
    <property type="molecule type" value="Genomic_DNA"/>
</dbReference>
<keyword evidence="2" id="KW-1185">Reference proteome</keyword>